<evidence type="ECO:0000313" key="4">
    <source>
        <dbReference type="Proteomes" id="UP000006322"/>
    </source>
</evidence>
<dbReference type="EMBL" id="BAER01000119">
    <property type="protein sequence ID" value="GAC34939.1"/>
    <property type="molecule type" value="Genomic_DNA"/>
</dbReference>
<dbReference type="InterPro" id="IPR000253">
    <property type="entry name" value="FHA_dom"/>
</dbReference>
<evidence type="ECO:0000313" key="3">
    <source>
        <dbReference type="EMBL" id="GAC34939.1"/>
    </source>
</evidence>
<dbReference type="Pfam" id="PF00498">
    <property type="entry name" value="FHA"/>
    <property type="match status" value="1"/>
</dbReference>
<feature type="transmembrane region" description="Helical" evidence="1">
    <location>
        <begin position="118"/>
        <end position="141"/>
    </location>
</feature>
<name>K6YQC5_9ALTE</name>
<dbReference type="CDD" id="cd22680">
    <property type="entry name" value="FHA_ArnA-like"/>
    <property type="match status" value="1"/>
</dbReference>
<feature type="domain" description="FHA" evidence="2">
    <location>
        <begin position="25"/>
        <end position="76"/>
    </location>
</feature>
<dbReference type="Proteomes" id="UP000006322">
    <property type="component" value="Unassembled WGS sequence"/>
</dbReference>
<feature type="transmembrane region" description="Helical" evidence="1">
    <location>
        <begin position="190"/>
        <end position="212"/>
    </location>
</feature>
<organism evidence="3 4">
    <name type="scientific">Paraglaciecola polaris LMG 21857</name>
    <dbReference type="NCBI Taxonomy" id="1129793"/>
    <lineage>
        <taxon>Bacteria</taxon>
        <taxon>Pseudomonadati</taxon>
        <taxon>Pseudomonadota</taxon>
        <taxon>Gammaproteobacteria</taxon>
        <taxon>Alteromonadales</taxon>
        <taxon>Alteromonadaceae</taxon>
        <taxon>Paraglaciecola</taxon>
    </lineage>
</organism>
<evidence type="ECO:0000259" key="2">
    <source>
        <dbReference type="PROSITE" id="PS50006"/>
    </source>
</evidence>
<dbReference type="SUPFAM" id="SSF49879">
    <property type="entry name" value="SMAD/FHA domain"/>
    <property type="match status" value="1"/>
</dbReference>
<evidence type="ECO:0000256" key="1">
    <source>
        <dbReference type="SAM" id="Phobius"/>
    </source>
</evidence>
<dbReference type="Gene3D" id="2.60.200.20">
    <property type="match status" value="1"/>
</dbReference>
<sequence length="331" mass="37184">MAIVLELLSRKDQTLKYFKFDKSEIVVGRDHHCDLRLEDPYISAEHVRISQDEQSNTIYFEDCQSVNGTLVNKRPLANGKLQGDDILKLGRTRLKVVNTNQPVSAALPLSQLEESLSWLSNSGIAILLTLGYLALSMIFAYVNSIEEYKIFAMLPKEMGQMALLSGWPVMFAVMGKVFNKESRVVSQFSILWLTLFVLYGLYLLGKLISFNFNATESLIWFELIIFTLVLFGFVWLSLFIAFHQTNRRRNIVGAMMTLVIVVPIISIGMLGNGDFSTQPKYDSTMLPPLYQLRSPSDVASFVEGSTALFSALDKQIAAEQLAQKSDDGVSH</sequence>
<dbReference type="SMART" id="SM00240">
    <property type="entry name" value="FHA"/>
    <property type="match status" value="1"/>
</dbReference>
<protein>
    <submittedName>
        <fullName evidence="3">FHA domain-containing protein</fullName>
    </submittedName>
</protein>
<proteinExistence type="predicted"/>
<dbReference type="STRING" id="1129793.GPLA_4060"/>
<comment type="caution">
    <text evidence="3">The sequence shown here is derived from an EMBL/GenBank/DDBJ whole genome shotgun (WGS) entry which is preliminary data.</text>
</comment>
<keyword evidence="4" id="KW-1185">Reference proteome</keyword>
<keyword evidence="1" id="KW-0812">Transmembrane</keyword>
<dbReference type="AlphaFoldDB" id="K6YQC5"/>
<feature type="transmembrane region" description="Helical" evidence="1">
    <location>
        <begin position="218"/>
        <end position="239"/>
    </location>
</feature>
<dbReference type="RefSeq" id="WP_007106703.1">
    <property type="nucleotide sequence ID" value="NZ_BAER01000119.1"/>
</dbReference>
<dbReference type="PROSITE" id="PS50006">
    <property type="entry name" value="FHA_DOMAIN"/>
    <property type="match status" value="1"/>
</dbReference>
<gene>
    <name evidence="3" type="ORF">GPLA_4060</name>
</gene>
<reference evidence="4" key="1">
    <citation type="journal article" date="2014" name="Environ. Microbiol.">
        <title>Comparative genomics of the marine bacterial genus Glaciecola reveals the high degree of genomic diversity and genomic characteristic for cold adaptation.</title>
        <authorList>
            <person name="Qin Q.L."/>
            <person name="Xie B.B."/>
            <person name="Yu Y."/>
            <person name="Shu Y.L."/>
            <person name="Rong J.C."/>
            <person name="Zhang Y.J."/>
            <person name="Zhao D.L."/>
            <person name="Chen X.L."/>
            <person name="Zhang X.Y."/>
            <person name="Chen B."/>
            <person name="Zhou B.C."/>
            <person name="Zhang Y.Z."/>
        </authorList>
    </citation>
    <scope>NUCLEOTIDE SEQUENCE [LARGE SCALE GENOMIC DNA]</scope>
    <source>
        <strain evidence="4">LMG 21857</strain>
    </source>
</reference>
<dbReference type="OrthoDB" id="5762105at2"/>
<keyword evidence="1" id="KW-0472">Membrane</keyword>
<dbReference type="InterPro" id="IPR008984">
    <property type="entry name" value="SMAD_FHA_dom_sf"/>
</dbReference>
<feature type="transmembrane region" description="Helical" evidence="1">
    <location>
        <begin position="251"/>
        <end position="271"/>
    </location>
</feature>
<keyword evidence="1" id="KW-1133">Transmembrane helix</keyword>
<accession>K6YQC5</accession>